<organism evidence="1 2">
    <name type="scientific">Flavobacterium qiangtangense</name>
    <dbReference type="NCBI Taxonomy" id="1442595"/>
    <lineage>
        <taxon>Bacteria</taxon>
        <taxon>Pseudomonadati</taxon>
        <taxon>Bacteroidota</taxon>
        <taxon>Flavobacteriia</taxon>
        <taxon>Flavobacteriales</taxon>
        <taxon>Flavobacteriaceae</taxon>
        <taxon>Flavobacterium</taxon>
    </lineage>
</organism>
<evidence type="ECO:0000313" key="2">
    <source>
        <dbReference type="Proteomes" id="UP001596287"/>
    </source>
</evidence>
<dbReference type="RefSeq" id="WP_379792089.1">
    <property type="nucleotide sequence ID" value="NZ_JBHSQB010000008.1"/>
</dbReference>
<proteinExistence type="predicted"/>
<comment type="caution">
    <text evidence="1">The sequence shown here is derived from an EMBL/GenBank/DDBJ whole genome shotgun (WGS) entry which is preliminary data.</text>
</comment>
<sequence length="258" mass="29802">MKSIQQIEDWIEAIESSNISAKKQEQHIADVVDFWKFATTYDNHISILEKGKVLLNENGFDEEITIATSNLVLSQKRNPFEKIITEVEAALLNFGAKYSGLYSIRFHNLNRNFQEEDLALVKDEILSAIKGEIVFFKYIYKLNKIESTELKIYKNDLGVLQCNSEDIQKQISKTKPEKTEEKQWLILLLDTVDHNCNSFLFESNIKEAVFKSGYDKVFLFDFYKSEIISINVSDGLKNPIRHVKSHIDDVQRPISVVA</sequence>
<gene>
    <name evidence="1" type="ORF">ACFPVY_11135</name>
</gene>
<name>A0ABW1PQB0_9FLAO</name>
<evidence type="ECO:0000313" key="1">
    <source>
        <dbReference type="EMBL" id="MFC6097197.1"/>
    </source>
</evidence>
<accession>A0ABW1PQB0</accession>
<dbReference type="EMBL" id="JBHSQB010000008">
    <property type="protein sequence ID" value="MFC6097197.1"/>
    <property type="molecule type" value="Genomic_DNA"/>
</dbReference>
<dbReference type="Proteomes" id="UP001596287">
    <property type="component" value="Unassembled WGS sequence"/>
</dbReference>
<protein>
    <recommendedName>
        <fullName evidence="3">PH domain-containing protein</fullName>
    </recommendedName>
</protein>
<keyword evidence="2" id="KW-1185">Reference proteome</keyword>
<reference evidence="2" key="1">
    <citation type="journal article" date="2019" name="Int. J. Syst. Evol. Microbiol.">
        <title>The Global Catalogue of Microorganisms (GCM) 10K type strain sequencing project: providing services to taxonomists for standard genome sequencing and annotation.</title>
        <authorList>
            <consortium name="The Broad Institute Genomics Platform"/>
            <consortium name="The Broad Institute Genome Sequencing Center for Infectious Disease"/>
            <person name="Wu L."/>
            <person name="Ma J."/>
        </authorList>
    </citation>
    <scope>NUCLEOTIDE SEQUENCE [LARGE SCALE GENOMIC DNA]</scope>
    <source>
        <strain evidence="2">CCUG 49679</strain>
    </source>
</reference>
<evidence type="ECO:0008006" key="3">
    <source>
        <dbReference type="Google" id="ProtNLM"/>
    </source>
</evidence>